<feature type="compositionally biased region" description="Basic and acidic residues" evidence="5">
    <location>
        <begin position="337"/>
        <end position="356"/>
    </location>
</feature>
<sequence length="1377" mass="154341">MSAVPPAPKNTSPSTPVRSKVISSDPRNVAHQSSTYEGTELTPKPLSQTGRSKTAPLSLDTLWTPTVDLPQLSERDSIFATTYILTDSPGTSPNLAPPLEATTDNESEEHIPDMAISPLRRLIEPPLLRQHHPPSLSATSSPLERHTLTETLRRDRPSRSSLPFHDQRGVFAAHFNPHSSRRPGVEIEDTRRPTPPFMSPVDSPLLRPSTPHDHDHDLYARDSFEILSDNDERLKYRSWREGRPAISGSGLAGAHRSKSGDGLRVDKKIEATLPKTEQPTAPRSRKASHYLRLFKENDAAEEQKRREEREKERQAVDRVAQSHQPEDHASSDFNFGPREDTQDSFRARRLSSKDLQEVQPTSLQRGISRPRDDLLSPEASTRGRTTEPADALDANAKDNMRGLIKPGSRQEFPMRMLEEIRSHHNLTPGAEGQSSFSMSLPTAASERSRGPSVRANPNPSTRETAKYFPVIRDESRERSPASEEEESEREQISSALYFPHRQISSKQVSPEQEIRNAAIEGARRREEAIASTGKLPKGWDSEETIKTPEEVEISLQSQDENQCLHGDLQQSAPLPQNEVQKRLTSPIEAPVSLSESDYESLPESSYSLRGYESSATDDLGTTPTAKPVRRTNTMPRERTHQPPAPIGAVELKPYDHQVGGHTTVYRFSRRAVCKQLNNRENEFYETVEQHHPELLDFLPRYIGVLNVTYRKAPKRRKTIRDKKDYSTGDTSVVQPAAPSIANGDMTLFSNSAQKSPSNEIKEDIPRMVSHSQHSMPVPQVVFENNRHIIPESLFRVPPRSSTPDPWTRSSWLPPQFHERNQSDTRLTKDSENKPARPAMHQHSSWGVTTINTKLQEEVLRQVFAPPPIHHRNRHGHHHHTIPSRKLKPDSQGIAGSAPSGRRNSSDVAELHAPFTEESTRKKVLKAEAERNSPDVETERLKPLSRHNFPQYFDSDSEAAVDYSNGRLRPSSSPPSIPRRRHSGGGLRRRPYSDNSGRRSNLEYHEEEGYGGDGEDELFAMDDNANIMGPALNGIREEFPSDPLQPQTNEGAVGTMLPAPVTVGPRINPPLSLPQEPVNPEQAQLQPDERVQHFLLLEDLTAGMSKPCVLDLKMGTRQYGIEADEKKQRSQRRKCQMTTSRELGVRVCGMQVWNIKTQSYIFEDKYFGRDLKAGKEFQDALTRFFFDGNGYTSATRHIPVILEKISLLEQMIRNLPGYRFYASSLLMLYDRGDGEVSGKDRETSTASNPPSRTGSGDNLRSPSESATSVPKKTGVKGSDIKLKIVDFANCVTAEDALPDSIPCPPKDPNGVDRGYLRGLRSLRMYFQRIWRDLDDKEWVERGEGEGMALGERGIGLGSVGRAWEDAPGADESNGWVSV</sequence>
<dbReference type="Pfam" id="PF03770">
    <property type="entry name" value="IPK"/>
    <property type="match status" value="1"/>
</dbReference>
<dbReference type="InterPro" id="IPR038286">
    <property type="entry name" value="IPK_sf"/>
</dbReference>
<accession>A0A8E2ELY6</accession>
<feature type="compositionally biased region" description="Acidic residues" evidence="5">
    <location>
        <begin position="1008"/>
        <end position="1017"/>
    </location>
</feature>
<keyword evidence="2 4" id="KW-0808">Transferase</keyword>
<feature type="region of interest" description="Disordered" evidence="5">
    <location>
        <begin position="243"/>
        <end position="410"/>
    </location>
</feature>
<dbReference type="PANTHER" id="PTHR12400:SF21">
    <property type="entry name" value="KINASE"/>
    <property type="match status" value="1"/>
</dbReference>
<dbReference type="GO" id="GO:0000824">
    <property type="term" value="F:inositol-1,4,5,6-tetrakisphosphate 3-kinase activity"/>
    <property type="evidence" value="ECO:0007669"/>
    <property type="project" value="TreeGrafter"/>
</dbReference>
<feature type="compositionally biased region" description="Polar residues" evidence="5">
    <location>
        <begin position="1243"/>
        <end position="1269"/>
    </location>
</feature>
<dbReference type="OrthoDB" id="2573163at2759"/>
<feature type="compositionally biased region" description="Basic and acidic residues" evidence="5">
    <location>
        <begin position="471"/>
        <end position="481"/>
    </location>
</feature>
<gene>
    <name evidence="6" type="ORF">K432DRAFT_1622</name>
</gene>
<feature type="compositionally biased region" description="Polar residues" evidence="5">
    <location>
        <begin position="9"/>
        <end position="37"/>
    </location>
</feature>
<feature type="compositionally biased region" description="Basic and acidic residues" evidence="5">
    <location>
        <begin position="258"/>
        <end position="270"/>
    </location>
</feature>
<feature type="compositionally biased region" description="Polar residues" evidence="5">
    <location>
        <begin position="85"/>
        <end position="94"/>
    </location>
</feature>
<proteinExistence type="inferred from homology"/>
<dbReference type="GO" id="GO:0032958">
    <property type="term" value="P:inositol phosphate biosynthetic process"/>
    <property type="evidence" value="ECO:0007669"/>
    <property type="project" value="InterPro"/>
</dbReference>
<evidence type="ECO:0000256" key="2">
    <source>
        <dbReference type="ARBA" id="ARBA00022679"/>
    </source>
</evidence>
<reference evidence="6 7" key="1">
    <citation type="journal article" date="2016" name="Nat. Commun.">
        <title>Ectomycorrhizal ecology is imprinted in the genome of the dominant symbiotic fungus Cenococcum geophilum.</title>
        <authorList>
            <consortium name="DOE Joint Genome Institute"/>
            <person name="Peter M."/>
            <person name="Kohler A."/>
            <person name="Ohm R.A."/>
            <person name="Kuo A."/>
            <person name="Krutzmann J."/>
            <person name="Morin E."/>
            <person name="Arend M."/>
            <person name="Barry K.W."/>
            <person name="Binder M."/>
            <person name="Choi C."/>
            <person name="Clum A."/>
            <person name="Copeland A."/>
            <person name="Grisel N."/>
            <person name="Haridas S."/>
            <person name="Kipfer T."/>
            <person name="LaButti K."/>
            <person name="Lindquist E."/>
            <person name="Lipzen A."/>
            <person name="Maire R."/>
            <person name="Meier B."/>
            <person name="Mihaltcheva S."/>
            <person name="Molinier V."/>
            <person name="Murat C."/>
            <person name="Poggeler S."/>
            <person name="Quandt C.A."/>
            <person name="Sperisen C."/>
            <person name="Tritt A."/>
            <person name="Tisserant E."/>
            <person name="Crous P.W."/>
            <person name="Henrissat B."/>
            <person name="Nehls U."/>
            <person name="Egli S."/>
            <person name="Spatafora J.W."/>
            <person name="Grigoriev I.V."/>
            <person name="Martin F.M."/>
        </authorList>
    </citation>
    <scope>NUCLEOTIDE SEQUENCE [LARGE SCALE GENOMIC DNA]</scope>
    <source>
        <strain evidence="6 7">CBS 459.81</strain>
    </source>
</reference>
<dbReference type="GO" id="GO:0005634">
    <property type="term" value="C:nucleus"/>
    <property type="evidence" value="ECO:0007669"/>
    <property type="project" value="TreeGrafter"/>
</dbReference>
<feature type="region of interest" description="Disordered" evidence="5">
    <location>
        <begin position="85"/>
        <end position="108"/>
    </location>
</feature>
<organism evidence="6 7">
    <name type="scientific">Lepidopterella palustris CBS 459.81</name>
    <dbReference type="NCBI Taxonomy" id="1314670"/>
    <lineage>
        <taxon>Eukaryota</taxon>
        <taxon>Fungi</taxon>
        <taxon>Dikarya</taxon>
        <taxon>Ascomycota</taxon>
        <taxon>Pezizomycotina</taxon>
        <taxon>Dothideomycetes</taxon>
        <taxon>Pleosporomycetidae</taxon>
        <taxon>Mytilinidiales</taxon>
        <taxon>Argynnaceae</taxon>
        <taxon>Lepidopterella</taxon>
    </lineage>
</organism>
<dbReference type="EMBL" id="KV744805">
    <property type="protein sequence ID" value="OCK86452.1"/>
    <property type="molecule type" value="Genomic_DNA"/>
</dbReference>
<comment type="similarity">
    <text evidence="1 4">Belongs to the inositol phosphokinase (IPK) family.</text>
</comment>
<feature type="compositionally biased region" description="Basic and acidic residues" evidence="5">
    <location>
        <begin position="293"/>
        <end position="316"/>
    </location>
</feature>
<evidence type="ECO:0000256" key="3">
    <source>
        <dbReference type="ARBA" id="ARBA00022777"/>
    </source>
</evidence>
<feature type="compositionally biased region" description="Basic residues" evidence="5">
    <location>
        <begin position="868"/>
        <end position="885"/>
    </location>
</feature>
<feature type="compositionally biased region" description="Basic and acidic residues" evidence="5">
    <location>
        <begin position="995"/>
        <end position="1007"/>
    </location>
</feature>
<feature type="compositionally biased region" description="Basic and acidic residues" evidence="5">
    <location>
        <begin position="183"/>
        <end position="192"/>
    </location>
</feature>
<dbReference type="Proteomes" id="UP000250266">
    <property type="component" value="Unassembled WGS sequence"/>
</dbReference>
<feature type="region of interest" description="Disordered" evidence="5">
    <location>
        <begin position="1235"/>
        <end position="1273"/>
    </location>
</feature>
<evidence type="ECO:0000256" key="4">
    <source>
        <dbReference type="RuleBase" id="RU363090"/>
    </source>
</evidence>
<name>A0A8E2ELY6_9PEZI</name>
<feature type="compositionally biased region" description="Basic and acidic residues" evidence="5">
    <location>
        <begin position="917"/>
        <end position="941"/>
    </location>
</feature>
<feature type="region of interest" description="Disordered" evidence="5">
    <location>
        <begin position="426"/>
        <end position="543"/>
    </location>
</feature>
<feature type="compositionally biased region" description="Basic residues" evidence="5">
    <location>
        <begin position="977"/>
        <end position="989"/>
    </location>
</feature>
<feature type="region of interest" description="Disordered" evidence="5">
    <location>
        <begin position="1"/>
        <end position="58"/>
    </location>
</feature>
<feature type="region of interest" description="Disordered" evidence="5">
    <location>
        <begin position="588"/>
        <end position="648"/>
    </location>
</feature>
<feature type="compositionally biased region" description="Basic and acidic residues" evidence="5">
    <location>
        <begin position="816"/>
        <end position="834"/>
    </location>
</feature>
<dbReference type="GO" id="GO:0046854">
    <property type="term" value="P:phosphatidylinositol phosphate biosynthetic process"/>
    <property type="evidence" value="ECO:0007669"/>
    <property type="project" value="TreeGrafter"/>
</dbReference>
<dbReference type="EC" id="2.7.-.-" evidence="4"/>
<feature type="compositionally biased region" description="Polar residues" evidence="5">
    <location>
        <begin position="799"/>
        <end position="812"/>
    </location>
</feature>
<feature type="compositionally biased region" description="Polar residues" evidence="5">
    <location>
        <begin position="432"/>
        <end position="442"/>
    </location>
</feature>
<protein>
    <recommendedName>
        <fullName evidence="4">Kinase</fullName>
        <ecNumber evidence="4">2.7.-.-</ecNumber>
    </recommendedName>
</protein>
<evidence type="ECO:0000256" key="5">
    <source>
        <dbReference type="SAM" id="MobiDB-lite"/>
    </source>
</evidence>
<keyword evidence="3 4" id="KW-0418">Kinase</keyword>
<feature type="region of interest" description="Disordered" evidence="5">
    <location>
        <begin position="718"/>
        <end position="737"/>
    </location>
</feature>
<dbReference type="Gene3D" id="3.30.470.160">
    <property type="entry name" value="Inositol polyphosphate kinase"/>
    <property type="match status" value="1"/>
</dbReference>
<keyword evidence="7" id="KW-1185">Reference proteome</keyword>
<feature type="region of interest" description="Disordered" evidence="5">
    <location>
        <begin position="866"/>
        <end position="1017"/>
    </location>
</feature>
<evidence type="ECO:0000313" key="7">
    <source>
        <dbReference type="Proteomes" id="UP000250266"/>
    </source>
</evidence>
<dbReference type="GO" id="GO:0005737">
    <property type="term" value="C:cytoplasm"/>
    <property type="evidence" value="ECO:0007669"/>
    <property type="project" value="TreeGrafter"/>
</dbReference>
<dbReference type="InterPro" id="IPR005522">
    <property type="entry name" value="IPK"/>
</dbReference>
<dbReference type="GO" id="GO:0008440">
    <property type="term" value="F:inositol-1,4,5-trisphosphate 3-kinase activity"/>
    <property type="evidence" value="ECO:0007669"/>
    <property type="project" value="TreeGrafter"/>
</dbReference>
<feature type="region of interest" description="Disordered" evidence="5">
    <location>
        <begin position="794"/>
        <end position="847"/>
    </location>
</feature>
<dbReference type="PANTHER" id="PTHR12400">
    <property type="entry name" value="INOSITOL POLYPHOSPHATE KINASE"/>
    <property type="match status" value="1"/>
</dbReference>
<feature type="compositionally biased region" description="Polar residues" evidence="5">
    <location>
        <begin position="602"/>
        <end position="634"/>
    </location>
</feature>
<evidence type="ECO:0000313" key="6">
    <source>
        <dbReference type="EMBL" id="OCK86452.1"/>
    </source>
</evidence>
<feature type="region of interest" description="Disordered" evidence="5">
    <location>
        <begin position="175"/>
        <end position="203"/>
    </location>
</feature>
<evidence type="ECO:0000256" key="1">
    <source>
        <dbReference type="ARBA" id="ARBA00007374"/>
    </source>
</evidence>
<dbReference type="SUPFAM" id="SSF56104">
    <property type="entry name" value="SAICAR synthase-like"/>
    <property type="match status" value="1"/>
</dbReference>